<gene>
    <name evidence="3" type="ORF">J2Y69_000379</name>
</gene>
<dbReference type="SUPFAM" id="SSF160991">
    <property type="entry name" value="CV3147-like"/>
    <property type="match status" value="1"/>
</dbReference>
<protein>
    <submittedName>
        <fullName evidence="3">DUF917 family protein</fullName>
    </submittedName>
</protein>
<proteinExistence type="predicted"/>
<dbReference type="RefSeq" id="WP_310016930.1">
    <property type="nucleotide sequence ID" value="NZ_JAVDUM010000001.1"/>
</dbReference>
<evidence type="ECO:0000313" key="3">
    <source>
        <dbReference type="EMBL" id="MDR6865797.1"/>
    </source>
</evidence>
<sequence length="344" mass="35797">MAWRLRPEDRTALARGYALLGAGGGGTTTMLELMVDRARPDTIDIADVEDLDPATPCLGAAFVGSTILLGERLPGNDPFGRLIAAAERWLGTRIPAVCSLEGGGLNGLSPLLLSGSRAVVDADCTGRAVPELDQMSLFVDRVPGLVFTCDTGAGGVALVETDRAVDAERIVRSAIIQAGGAGGAVLAGFTVGDLREHAMPGHQRRALELGRSFLDAEASPLPVLAAALHGRLLTQGRIAAIVPAGGDPHVKVAEITGPSGSVDRVVTRSESLAVLSDGALLSASPSVILILDAVSREILQVTDLAPGRQVAVLDLPAPEWWQERPERLRRVVPSAYGLDELDAA</sequence>
<organism evidence="3 4">
    <name type="scientific">Microbacterium resistens</name>
    <dbReference type="NCBI Taxonomy" id="156977"/>
    <lineage>
        <taxon>Bacteria</taxon>
        <taxon>Bacillati</taxon>
        <taxon>Actinomycetota</taxon>
        <taxon>Actinomycetes</taxon>
        <taxon>Micrococcales</taxon>
        <taxon>Microbacteriaceae</taxon>
        <taxon>Microbacterium</taxon>
    </lineage>
</organism>
<reference evidence="3 4" key="1">
    <citation type="submission" date="2023-07" db="EMBL/GenBank/DDBJ databases">
        <title>Sorghum-associated microbial communities from plants grown in Nebraska, USA.</title>
        <authorList>
            <person name="Schachtman D."/>
        </authorList>
    </citation>
    <scope>NUCLEOTIDE SEQUENCE [LARGE SCALE GENOMIC DNA]</scope>
    <source>
        <strain evidence="3 4">2980</strain>
    </source>
</reference>
<evidence type="ECO:0000259" key="1">
    <source>
        <dbReference type="Pfam" id="PF06032"/>
    </source>
</evidence>
<comment type="caution">
    <text evidence="3">The sequence shown here is derived from an EMBL/GenBank/DDBJ whole genome shotgun (WGS) entry which is preliminary data.</text>
</comment>
<dbReference type="Gene3D" id="3.40.1610.10">
    <property type="entry name" value="CV3147-like domain"/>
    <property type="match status" value="1"/>
</dbReference>
<dbReference type="InterPro" id="IPR027479">
    <property type="entry name" value="S-Me-THD_N_sf"/>
</dbReference>
<evidence type="ECO:0000259" key="2">
    <source>
        <dbReference type="Pfam" id="PF20906"/>
    </source>
</evidence>
<feature type="domain" description="S-Me-THD N-terminal" evidence="1">
    <location>
        <begin position="11"/>
        <end position="160"/>
    </location>
</feature>
<name>A0ABU1S849_9MICO</name>
<dbReference type="InterPro" id="IPR010318">
    <property type="entry name" value="S-Me-THD_N"/>
</dbReference>
<dbReference type="Proteomes" id="UP001259347">
    <property type="component" value="Unassembled WGS sequence"/>
</dbReference>
<dbReference type="InterPro" id="IPR048350">
    <property type="entry name" value="S-Me-THD-like_C"/>
</dbReference>
<dbReference type="Pfam" id="PF20906">
    <property type="entry name" value="S-Me-THD_C"/>
    <property type="match status" value="1"/>
</dbReference>
<accession>A0ABU1S849</accession>
<keyword evidence="4" id="KW-1185">Reference proteome</keyword>
<dbReference type="EMBL" id="JAVDUM010000001">
    <property type="protein sequence ID" value="MDR6865797.1"/>
    <property type="molecule type" value="Genomic_DNA"/>
</dbReference>
<feature type="domain" description="S-Me-THD-like C-terminal" evidence="2">
    <location>
        <begin position="166"/>
        <end position="339"/>
    </location>
</feature>
<evidence type="ECO:0000313" key="4">
    <source>
        <dbReference type="Proteomes" id="UP001259347"/>
    </source>
</evidence>
<dbReference type="Pfam" id="PF06032">
    <property type="entry name" value="S-Me-THD_N"/>
    <property type="match status" value="1"/>
</dbReference>